<dbReference type="InterPro" id="IPR016187">
    <property type="entry name" value="CTDL_fold"/>
</dbReference>
<evidence type="ECO:0000256" key="1">
    <source>
        <dbReference type="SAM" id="MobiDB-lite"/>
    </source>
</evidence>
<evidence type="ECO:0000259" key="3">
    <source>
        <dbReference type="PROSITE" id="PS50041"/>
    </source>
</evidence>
<dbReference type="InterPro" id="IPR016186">
    <property type="entry name" value="C-type_lectin-like/link_sf"/>
</dbReference>
<feature type="region of interest" description="Disordered" evidence="1">
    <location>
        <begin position="99"/>
        <end position="137"/>
    </location>
</feature>
<protein>
    <recommendedName>
        <fullName evidence="3">C-type lectin domain-containing protein</fullName>
    </recommendedName>
</protein>
<dbReference type="PANTHER" id="PTHR22802:SF379">
    <property type="entry name" value="CHONDROITIN SULFATE PROTEOGLYCAN 2 ISOFORM X1"/>
    <property type="match status" value="1"/>
</dbReference>
<keyword evidence="2" id="KW-0732">Signal</keyword>
<gene>
    <name evidence="4" type="ORF">CLODIP_2_CD14260</name>
</gene>
<keyword evidence="5" id="KW-1185">Reference proteome</keyword>
<feature type="chain" id="PRO_5035848092" description="C-type lectin domain-containing protein" evidence="2">
    <location>
        <begin position="24"/>
        <end position="680"/>
    </location>
</feature>
<reference evidence="4 5" key="1">
    <citation type="submission" date="2020-04" db="EMBL/GenBank/DDBJ databases">
        <authorList>
            <person name="Alioto T."/>
            <person name="Alioto T."/>
            <person name="Gomez Garrido J."/>
        </authorList>
    </citation>
    <scope>NUCLEOTIDE SEQUENCE [LARGE SCALE GENOMIC DNA]</scope>
</reference>
<dbReference type="InterPro" id="IPR051004">
    <property type="entry name" value="DC-SIGN_domain-containing"/>
</dbReference>
<feature type="domain" description="C-type lectin" evidence="3">
    <location>
        <begin position="549"/>
        <end position="678"/>
    </location>
</feature>
<sequence length="680" mass="70666">MKLQRYAFVSAIFLITILVYSDASPKTIKVKNGVGKLPNFKIQKIVIMRTKQRNLTRIRIKNCCGYSKCNKSTAALLTDSPLKPSETLIAPILTKTTTAESTVASQPSIPDEIYPEPEQTNTMSETPDPLTTSDSFSNDLIPTASSTVFEITIATPKATVSEFKSNKSPLLDPTSPGATNANVPSVTKLPTNIGKIASDAATSSAPLITTALSTNGLTMGSSTIAAAPTTPAATTIATKGATAAAGTTTTAAATTAGSATSAARAPTTTVAGATTTTGAATTTADAATTTAGAATSAETGATTAAGAATTTANAATTTANAATTTAGATTTTTTATTTTALLTTTAGNKPLCPPYNCSSAVSSLGSDGRVKDTSVINGTLKISGDRQYMFSSMEKTWTDAASACCSLGMKLLSLETKDEYAAISKIVDFNNALIGEYFTSGSDNKVEGSFVWCSLNNVSITTPLWGAGKLNDSTGTENCVTLTVSATNATIGDRSCTTPMKYICEIPVTPKAALYTCLADAKFLGADGQVNVAASNPDGSFHTICNNLYFIGKTGKSWANSGTECCKRKMILAAIETDAEQKCIATFFSGTGKQLYSGILLWNAGTDQIQEGVFSWFYPDTSMVPVIASNELRWDARQPDNFFGKEDCIQYMEKGGSPPTNLVLNDVDCSLSLRYICEKP</sequence>
<dbReference type="Proteomes" id="UP000494165">
    <property type="component" value="Unassembled WGS sequence"/>
</dbReference>
<organism evidence="4 5">
    <name type="scientific">Cloeon dipterum</name>
    <dbReference type="NCBI Taxonomy" id="197152"/>
    <lineage>
        <taxon>Eukaryota</taxon>
        <taxon>Metazoa</taxon>
        <taxon>Ecdysozoa</taxon>
        <taxon>Arthropoda</taxon>
        <taxon>Hexapoda</taxon>
        <taxon>Insecta</taxon>
        <taxon>Pterygota</taxon>
        <taxon>Palaeoptera</taxon>
        <taxon>Ephemeroptera</taxon>
        <taxon>Pisciforma</taxon>
        <taxon>Baetidae</taxon>
        <taxon>Cloeon</taxon>
    </lineage>
</organism>
<evidence type="ECO:0000256" key="2">
    <source>
        <dbReference type="SAM" id="SignalP"/>
    </source>
</evidence>
<proteinExistence type="predicted"/>
<dbReference type="SUPFAM" id="SSF56436">
    <property type="entry name" value="C-type lectin-like"/>
    <property type="match status" value="2"/>
</dbReference>
<name>A0A8S1C683_9INSE</name>
<evidence type="ECO:0000313" key="4">
    <source>
        <dbReference type="EMBL" id="CAB3362687.1"/>
    </source>
</evidence>
<dbReference type="SMART" id="SM00034">
    <property type="entry name" value="CLECT"/>
    <property type="match status" value="2"/>
</dbReference>
<dbReference type="InterPro" id="IPR001304">
    <property type="entry name" value="C-type_lectin-like"/>
</dbReference>
<accession>A0A8S1C683</accession>
<dbReference type="OrthoDB" id="7773875at2759"/>
<comment type="caution">
    <text evidence="4">The sequence shown here is derived from an EMBL/GenBank/DDBJ whole genome shotgun (WGS) entry which is preliminary data.</text>
</comment>
<dbReference type="PROSITE" id="PS50041">
    <property type="entry name" value="C_TYPE_LECTIN_2"/>
    <property type="match status" value="2"/>
</dbReference>
<dbReference type="EMBL" id="CADEPI010000009">
    <property type="protein sequence ID" value="CAB3362687.1"/>
    <property type="molecule type" value="Genomic_DNA"/>
</dbReference>
<feature type="compositionally biased region" description="Polar residues" evidence="1">
    <location>
        <begin position="118"/>
        <end position="137"/>
    </location>
</feature>
<dbReference type="PANTHER" id="PTHR22802">
    <property type="entry name" value="C-TYPE LECTIN SUPERFAMILY MEMBER"/>
    <property type="match status" value="1"/>
</dbReference>
<dbReference type="Pfam" id="PF00059">
    <property type="entry name" value="Lectin_C"/>
    <property type="match status" value="2"/>
</dbReference>
<dbReference type="AlphaFoldDB" id="A0A8S1C683"/>
<feature type="signal peptide" evidence="2">
    <location>
        <begin position="1"/>
        <end position="23"/>
    </location>
</feature>
<dbReference type="CDD" id="cd00037">
    <property type="entry name" value="CLECT"/>
    <property type="match status" value="1"/>
</dbReference>
<dbReference type="Gene3D" id="3.10.100.10">
    <property type="entry name" value="Mannose-Binding Protein A, subunit A"/>
    <property type="match status" value="2"/>
</dbReference>
<feature type="compositionally biased region" description="Polar residues" evidence="1">
    <location>
        <begin position="99"/>
        <end position="108"/>
    </location>
</feature>
<evidence type="ECO:0000313" key="5">
    <source>
        <dbReference type="Proteomes" id="UP000494165"/>
    </source>
</evidence>
<feature type="domain" description="C-type lectin" evidence="3">
    <location>
        <begin position="383"/>
        <end position="505"/>
    </location>
</feature>